<comment type="subcellular location">
    <subcellularLocation>
        <location evidence="2">Endoplasmic reticulum lumen</location>
    </subcellularLocation>
    <subcellularLocation>
        <location evidence="1">Mitochondrion membrane</location>
        <topology evidence="1">Multi-pass membrane protein</topology>
    </subcellularLocation>
</comment>
<dbReference type="InterPro" id="IPR013946">
    <property type="entry name" value="NCA2-like"/>
</dbReference>
<evidence type="ECO:0000256" key="16">
    <source>
        <dbReference type="SAM" id="Phobius"/>
    </source>
</evidence>
<dbReference type="AlphaFoldDB" id="A0A2P6VET3"/>
<dbReference type="InterPro" id="IPR011051">
    <property type="entry name" value="RmlC_Cupin_sf"/>
</dbReference>
<evidence type="ECO:0000256" key="8">
    <source>
        <dbReference type="ARBA" id="ARBA00023128"/>
    </source>
</evidence>
<feature type="region of interest" description="Disordered" evidence="15">
    <location>
        <begin position="1249"/>
        <end position="1278"/>
    </location>
</feature>
<dbReference type="PANTHER" id="PTHR28234:SF1">
    <property type="entry name" value="NUCLEAR CONTROL OF ATPASE PROTEIN 2"/>
    <property type="match status" value="1"/>
</dbReference>
<keyword evidence="3 16" id="KW-0812">Transmembrane</keyword>
<dbReference type="InterPro" id="IPR014710">
    <property type="entry name" value="RmlC-like_jellyroll"/>
</dbReference>
<keyword evidence="10" id="KW-0675">Receptor</keyword>
<evidence type="ECO:0000256" key="15">
    <source>
        <dbReference type="SAM" id="MobiDB-lite"/>
    </source>
</evidence>
<dbReference type="GO" id="GO:0005788">
    <property type="term" value="C:endoplasmic reticulum lumen"/>
    <property type="evidence" value="ECO:0007669"/>
    <property type="project" value="UniProtKB-SubCell"/>
</dbReference>
<gene>
    <name evidence="18" type="ORF">C2E20_3825</name>
</gene>
<dbReference type="PANTHER" id="PTHR28234">
    <property type="entry name" value="NUCLEAR CONTROL OF ATPASE PROTEIN 2"/>
    <property type="match status" value="1"/>
</dbReference>
<evidence type="ECO:0000313" key="18">
    <source>
        <dbReference type="EMBL" id="PSC72602.1"/>
    </source>
</evidence>
<dbReference type="Gene3D" id="3.30.40.10">
    <property type="entry name" value="Zinc/RING finger domain, C3HC4 (zinc finger)"/>
    <property type="match status" value="1"/>
</dbReference>
<feature type="glycosylation site" description="N-linked (GlcNAc...) asparagine" evidence="12">
    <location>
        <position position="1182"/>
    </location>
</feature>
<feature type="compositionally biased region" description="Low complexity" evidence="15">
    <location>
        <begin position="1267"/>
        <end position="1278"/>
    </location>
</feature>
<dbReference type="GO" id="GO:0008270">
    <property type="term" value="F:zinc ion binding"/>
    <property type="evidence" value="ECO:0007669"/>
    <property type="project" value="UniProtKB-KW"/>
</dbReference>
<dbReference type="STRING" id="554055.A0A2P6VET3"/>
<dbReference type="InterPro" id="IPR001841">
    <property type="entry name" value="Znf_RING"/>
</dbReference>
<feature type="region of interest" description="Disordered" evidence="15">
    <location>
        <begin position="511"/>
        <end position="533"/>
    </location>
</feature>
<dbReference type="SUPFAM" id="SSF51182">
    <property type="entry name" value="RmlC-like cupins"/>
    <property type="match status" value="1"/>
</dbReference>
<organism evidence="18 19">
    <name type="scientific">Micractinium conductrix</name>
    <dbReference type="NCBI Taxonomy" id="554055"/>
    <lineage>
        <taxon>Eukaryota</taxon>
        <taxon>Viridiplantae</taxon>
        <taxon>Chlorophyta</taxon>
        <taxon>core chlorophytes</taxon>
        <taxon>Trebouxiophyceae</taxon>
        <taxon>Chlorellales</taxon>
        <taxon>Chlorellaceae</taxon>
        <taxon>Chlorella clade</taxon>
        <taxon>Micractinium</taxon>
    </lineage>
</organism>
<dbReference type="SMART" id="SM00184">
    <property type="entry name" value="RING"/>
    <property type="match status" value="1"/>
</dbReference>
<evidence type="ECO:0000256" key="4">
    <source>
        <dbReference type="ARBA" id="ARBA00022723"/>
    </source>
</evidence>
<evidence type="ECO:0000256" key="11">
    <source>
        <dbReference type="ARBA" id="ARBA00023294"/>
    </source>
</evidence>
<feature type="domain" description="RING-type" evidence="17">
    <location>
        <begin position="1057"/>
        <end position="1112"/>
    </location>
</feature>
<proteinExistence type="predicted"/>
<dbReference type="OrthoDB" id="413313at2759"/>
<dbReference type="InterPro" id="IPR018957">
    <property type="entry name" value="Znf_C3HC4_RING-type"/>
</dbReference>
<keyword evidence="9 16" id="KW-0472">Membrane</keyword>
<dbReference type="PROSITE" id="PS50089">
    <property type="entry name" value="ZF_RING_2"/>
    <property type="match status" value="1"/>
</dbReference>
<evidence type="ECO:0000256" key="13">
    <source>
        <dbReference type="PIRSR" id="PIRSR600526-2"/>
    </source>
</evidence>
<evidence type="ECO:0000256" key="3">
    <source>
        <dbReference type="ARBA" id="ARBA00022692"/>
    </source>
</evidence>
<protein>
    <submittedName>
        <fullName evidence="18">Nuclear control of ATPase</fullName>
    </submittedName>
</protein>
<dbReference type="Pfam" id="PF08637">
    <property type="entry name" value="NCA2"/>
    <property type="match status" value="1"/>
</dbReference>
<dbReference type="GO" id="GO:0005741">
    <property type="term" value="C:mitochondrial outer membrane"/>
    <property type="evidence" value="ECO:0007669"/>
    <property type="project" value="TreeGrafter"/>
</dbReference>
<evidence type="ECO:0000259" key="17">
    <source>
        <dbReference type="PROSITE" id="PS50089"/>
    </source>
</evidence>
<feature type="binding site" evidence="13">
    <location>
        <position position="1148"/>
    </location>
    <ligand>
        <name>Zn(2+)</name>
        <dbReference type="ChEBI" id="CHEBI:29105"/>
    </ligand>
</feature>
<evidence type="ECO:0000256" key="2">
    <source>
        <dbReference type="ARBA" id="ARBA00004319"/>
    </source>
</evidence>
<keyword evidence="8" id="KW-0496">Mitochondrion</keyword>
<keyword evidence="19" id="KW-1185">Reference proteome</keyword>
<keyword evidence="11" id="KW-0927">Auxin signaling pathway</keyword>
<dbReference type="Proteomes" id="UP000239649">
    <property type="component" value="Unassembled WGS sequence"/>
</dbReference>
<dbReference type="EMBL" id="LHPF02000009">
    <property type="protein sequence ID" value="PSC72602.1"/>
    <property type="molecule type" value="Genomic_DNA"/>
</dbReference>
<dbReference type="SUPFAM" id="SSF57850">
    <property type="entry name" value="RING/U-box"/>
    <property type="match status" value="1"/>
</dbReference>
<evidence type="ECO:0000256" key="12">
    <source>
        <dbReference type="PIRSR" id="PIRSR600526-1"/>
    </source>
</evidence>
<feature type="compositionally biased region" description="Low complexity" evidence="15">
    <location>
        <begin position="883"/>
        <end position="893"/>
    </location>
</feature>
<feature type="transmembrane region" description="Helical" evidence="16">
    <location>
        <begin position="973"/>
        <end position="996"/>
    </location>
</feature>
<evidence type="ECO:0000256" key="9">
    <source>
        <dbReference type="ARBA" id="ARBA00023136"/>
    </source>
</evidence>
<dbReference type="PRINTS" id="PR00655">
    <property type="entry name" value="AUXINBINDNGP"/>
</dbReference>
<keyword evidence="4 13" id="KW-0479">Metal-binding</keyword>
<keyword evidence="6 13" id="KW-0862">Zinc</keyword>
<feature type="compositionally biased region" description="Gly residues" evidence="15">
    <location>
        <begin position="1255"/>
        <end position="1266"/>
    </location>
</feature>
<dbReference type="InterPro" id="IPR013083">
    <property type="entry name" value="Znf_RING/FYVE/PHD"/>
</dbReference>
<feature type="region of interest" description="Disordered" evidence="15">
    <location>
        <begin position="878"/>
        <end position="915"/>
    </location>
</feature>
<dbReference type="Pfam" id="PF02041">
    <property type="entry name" value="Auxin_BP"/>
    <property type="match status" value="1"/>
</dbReference>
<dbReference type="InterPro" id="IPR000526">
    <property type="entry name" value="Auxin-bd"/>
</dbReference>
<evidence type="ECO:0000256" key="7">
    <source>
        <dbReference type="ARBA" id="ARBA00022989"/>
    </source>
</evidence>
<feature type="binding site" evidence="13">
    <location>
        <position position="1150"/>
    </location>
    <ligand>
        <name>Zn(2+)</name>
        <dbReference type="ChEBI" id="CHEBI:29105"/>
    </ligand>
</feature>
<dbReference type="GO" id="GO:0010011">
    <property type="term" value="F:auxin binding"/>
    <property type="evidence" value="ECO:0007669"/>
    <property type="project" value="InterPro"/>
</dbReference>
<evidence type="ECO:0000256" key="6">
    <source>
        <dbReference type="ARBA" id="ARBA00022833"/>
    </source>
</evidence>
<accession>A0A2P6VET3</accession>
<feature type="binding site" evidence="13">
    <location>
        <position position="1193"/>
    </location>
    <ligand>
        <name>Zn(2+)</name>
        <dbReference type="ChEBI" id="CHEBI:29105"/>
    </ligand>
</feature>
<keyword evidence="7 16" id="KW-1133">Transmembrane helix</keyword>
<evidence type="ECO:0000256" key="5">
    <source>
        <dbReference type="ARBA" id="ARBA00022771"/>
    </source>
</evidence>
<evidence type="ECO:0000313" key="19">
    <source>
        <dbReference type="Proteomes" id="UP000239649"/>
    </source>
</evidence>
<dbReference type="GO" id="GO:0009734">
    <property type="term" value="P:auxin-activated signaling pathway"/>
    <property type="evidence" value="ECO:0007669"/>
    <property type="project" value="UniProtKB-KW"/>
</dbReference>
<comment type="caution">
    <text evidence="18">The sequence shown here is derived from an EMBL/GenBank/DDBJ whole genome shotgun (WGS) entry which is preliminary data.</text>
</comment>
<feature type="binding site" evidence="13">
    <location>
        <position position="1154"/>
    </location>
    <ligand>
        <name>Zn(2+)</name>
        <dbReference type="ChEBI" id="CHEBI:29105"/>
    </ligand>
</feature>
<evidence type="ECO:0000256" key="1">
    <source>
        <dbReference type="ARBA" id="ARBA00004225"/>
    </source>
</evidence>
<sequence>MDFVKALAGLPFRLCAPLVRGPVGVVLLVAGVQRRRSFQLPVASLDEARAQPIWFTLKRAASNAQEQAIADLWLESLSMCQVGFGLLLRELDEVEANLRFWHGREQRGGHFWHTLLRRGPAEFAGRLAALLHLRRPAAGALAEAGKRCVAGPGYLVEKRVLIFRLLRSALCEALAQVQAAAALLYLQAPPPRAAAAGGGARAQGGDAALGHAASAGEIAGAAAAAAAAGGEEEEGLFQRTDRLVGASMAAVAAAFRQLDQSVHATLDAQQGPAAPPAADWQVLQAGLSRVLGLHHLRRVFSRLQLQQAGAAAAGAAGEAAAAGGGAEAPPPVLLLPPPPPPPLVPVSTAAALGAARRSVGYTTLLPANATVHSTLQAARRCTRAQRGRRLIEVPYWARMPSELQQHWIRYAALGLATGWGTIFLYRHSRLSGSQDLDRWLRAGAAAVRGAYAEHVVAPLASVKDELFNTFRRRSTIVGMSDYEAETDSLRRMLEDFQRDFVRRRRVTAAALPDGGGGGSAGPPYGTPSNASEAGADQEMLSGMDMVMRTYEREMQKPLRNLVGGELVRALLIQVQKLKVDTTSAMLELDQILKANELSISLIAAVPSFLIGGFTLYYLGGLVTPSPPDPRREALPVRMAFVEVERALENVAAAEEATAAAAAAGAEPGAEAVVESREQQGLLAFRLAVAFEEARELFRRHRGLIAIAGSEWPNIRSDLLELAGPSAVGSKMRTAQRMGRTYAIFQHCAVVPLPLHLISEGDLSLRLGLPAGGARGGGGSGGTPCGPASFSLHGLESSHMALQAAACAQAGAAGSMAAFGNGAAAALAAGPYFLVKSRCSSAAVLTLQALGGSTRSSSGSEAPVAEHLRLHRKLLQQDQEQGNSTGVGAPVAASGTGGSSTGAPGPLPPPAGLPASAPALAPPSNLACCCRNTVGVLPYQPDFYSSCCCGETSTCCGGNSLLSKMCASKSTCSVILVVLGVVGLFMAATCIMSGICVTRRRRRQLAEVHEAVAARQTTRSAEVAEARAIQDLPPDKHEELAVRGAAPGDEGFGATLDCAVCLETVDVTADAWRAFPCRHGACSGCVADIVRFNRRRGAPGLDLQRVVHCPLCRKLAIRLVAALRRTRPNVDVFAGPPQPIAYPRHMPVHRHDCEEVFLIQRGVGTLRYRAPDGSLADLRFARNDTLLIPPNMMHQFVNTHDSEDLQAVVVFDSPPVDITTFANWGVPARQGRRQRPYFWDRSCPPTLPSALQRLAAGGGGTAGGGAAAGRAAAPADELR</sequence>
<dbReference type="Pfam" id="PF00097">
    <property type="entry name" value="zf-C3HC4"/>
    <property type="match status" value="1"/>
</dbReference>
<evidence type="ECO:0000256" key="10">
    <source>
        <dbReference type="ARBA" id="ARBA00023170"/>
    </source>
</evidence>
<evidence type="ECO:0000256" key="14">
    <source>
        <dbReference type="PROSITE-ProRule" id="PRU00175"/>
    </source>
</evidence>
<keyword evidence="5 14" id="KW-0863">Zinc-finger</keyword>
<name>A0A2P6VET3_9CHLO</name>
<dbReference type="Gene3D" id="2.60.120.10">
    <property type="entry name" value="Jelly Rolls"/>
    <property type="match status" value="1"/>
</dbReference>
<reference evidence="18 19" key="1">
    <citation type="journal article" date="2018" name="Plant J.">
        <title>Genome sequences of Chlorella sorokiniana UTEX 1602 and Micractinium conductrix SAG 241.80: implications to maltose excretion by a green alga.</title>
        <authorList>
            <person name="Arriola M.B."/>
            <person name="Velmurugan N."/>
            <person name="Zhang Y."/>
            <person name="Plunkett M.H."/>
            <person name="Hondzo H."/>
            <person name="Barney B.M."/>
        </authorList>
    </citation>
    <scope>NUCLEOTIDE SEQUENCE [LARGE SCALE GENOMIC DNA]</scope>
    <source>
        <strain evidence="18 19">SAG 241.80</strain>
    </source>
</reference>